<feature type="transmembrane region" description="Helical" evidence="14">
    <location>
        <begin position="21"/>
        <end position="38"/>
    </location>
</feature>
<evidence type="ECO:0000256" key="10">
    <source>
        <dbReference type="ARBA" id="ARBA00022840"/>
    </source>
</evidence>
<evidence type="ECO:0000256" key="12">
    <source>
        <dbReference type="ARBA" id="ARBA00029757"/>
    </source>
</evidence>
<sequence>MIIMYFREIMLGKRKGFIIRLFLRVLSLVYFVLIKIRMCGYKYSFLREKKLPVRVISVGNLTVGGSGKTPAIIEIASLLQDAGKRVGVLIRGYQGRYERQQGVVLDGKIKAQRHKDTEAQRTEHRGRKVAVSNRQSAVGCVGAITCGSPFDAGDEACLLSKNLPCVPILVGKDRWTSGRYAIQKFDCDTLLLDDGFQHLKLYRDEDILLHDVSIPQQGLRLFPEGVLREPLSSMKRARVIILTHTDMVADIAPYMEMVKRLNPGALILTSIHLPLRLIRGRQGVGIRDQGDLSTYPLSLIKGKTILACSGIGSPESFEHSLRQFEPNGIISLRFPDHYQYDSACLMRIEEMAKEADMVVTTEKDMIRLAEKYTGSFLLFFLKIRLLITTPNWQEDLLRYLCSD</sequence>
<dbReference type="Pfam" id="PF02606">
    <property type="entry name" value="LpxK"/>
    <property type="match status" value="2"/>
</dbReference>
<accession>A0A2H0A2F6</accession>
<keyword evidence="10 13" id="KW-0067">ATP-binding</keyword>
<comment type="pathway">
    <text evidence="2 13">Glycolipid biosynthesis; lipid IV(A) biosynthesis; lipid IV(A) from (3R)-3-hydroxytetradecanoyl-[acyl-carrier-protein] and UDP-N-acetyl-alpha-D-glucosamine: step 6/6.</text>
</comment>
<keyword evidence="14" id="KW-0472">Membrane</keyword>
<evidence type="ECO:0000313" key="15">
    <source>
        <dbReference type="EMBL" id="PIP39624.1"/>
    </source>
</evidence>
<evidence type="ECO:0000256" key="13">
    <source>
        <dbReference type="HAMAP-Rule" id="MF_00409"/>
    </source>
</evidence>
<evidence type="ECO:0000256" key="14">
    <source>
        <dbReference type="SAM" id="Phobius"/>
    </source>
</evidence>
<evidence type="ECO:0000256" key="1">
    <source>
        <dbReference type="ARBA" id="ARBA00002274"/>
    </source>
</evidence>
<keyword evidence="7 13" id="KW-0808">Transferase</keyword>
<dbReference type="HAMAP" id="MF_00409">
    <property type="entry name" value="LpxK"/>
    <property type="match status" value="1"/>
</dbReference>
<evidence type="ECO:0000256" key="7">
    <source>
        <dbReference type="ARBA" id="ARBA00022679"/>
    </source>
</evidence>
<dbReference type="GO" id="GO:0009245">
    <property type="term" value="P:lipid A biosynthetic process"/>
    <property type="evidence" value="ECO:0007669"/>
    <property type="project" value="UniProtKB-UniRule"/>
</dbReference>
<comment type="catalytic activity">
    <reaction evidence="13">
        <text>a lipid A disaccharide + ATP = a lipid IVA + ADP + H(+)</text>
        <dbReference type="Rhea" id="RHEA:67840"/>
        <dbReference type="ChEBI" id="CHEBI:15378"/>
        <dbReference type="ChEBI" id="CHEBI:30616"/>
        <dbReference type="ChEBI" id="CHEBI:176343"/>
        <dbReference type="ChEBI" id="CHEBI:176425"/>
        <dbReference type="ChEBI" id="CHEBI:456216"/>
        <dbReference type="EC" id="2.7.1.130"/>
    </reaction>
</comment>
<evidence type="ECO:0000256" key="5">
    <source>
        <dbReference type="ARBA" id="ARBA00022516"/>
    </source>
</evidence>
<dbReference type="Proteomes" id="UP000231067">
    <property type="component" value="Unassembled WGS sequence"/>
</dbReference>
<keyword evidence="14" id="KW-0812">Transmembrane</keyword>
<protein>
    <recommendedName>
        <fullName evidence="4 13">Tetraacyldisaccharide 4'-kinase</fullName>
        <ecNumber evidence="3 13">2.7.1.130</ecNumber>
    </recommendedName>
    <alternativeName>
        <fullName evidence="12 13">Lipid A 4'-kinase</fullName>
    </alternativeName>
</protein>
<comment type="similarity">
    <text evidence="13">Belongs to the LpxK family.</text>
</comment>
<keyword evidence="9 13" id="KW-0418">Kinase</keyword>
<dbReference type="InterPro" id="IPR027417">
    <property type="entry name" value="P-loop_NTPase"/>
</dbReference>
<keyword evidence="11 13" id="KW-0443">Lipid metabolism</keyword>
<evidence type="ECO:0000313" key="16">
    <source>
        <dbReference type="Proteomes" id="UP000231067"/>
    </source>
</evidence>
<evidence type="ECO:0000256" key="3">
    <source>
        <dbReference type="ARBA" id="ARBA00012071"/>
    </source>
</evidence>
<dbReference type="InterPro" id="IPR003758">
    <property type="entry name" value="LpxK"/>
</dbReference>
<dbReference type="UniPathway" id="UPA00359">
    <property type="reaction ID" value="UER00482"/>
</dbReference>
<dbReference type="GO" id="GO:0009029">
    <property type="term" value="F:lipid-A 4'-kinase activity"/>
    <property type="evidence" value="ECO:0007669"/>
    <property type="project" value="UniProtKB-UniRule"/>
</dbReference>
<evidence type="ECO:0000256" key="11">
    <source>
        <dbReference type="ARBA" id="ARBA00023098"/>
    </source>
</evidence>
<dbReference type="PANTHER" id="PTHR42724:SF1">
    <property type="entry name" value="TETRAACYLDISACCHARIDE 4'-KINASE, MITOCHONDRIAL-RELATED"/>
    <property type="match status" value="1"/>
</dbReference>
<dbReference type="SUPFAM" id="SSF52540">
    <property type="entry name" value="P-loop containing nucleoside triphosphate hydrolases"/>
    <property type="match status" value="1"/>
</dbReference>
<proteinExistence type="inferred from homology"/>
<gene>
    <name evidence="13 15" type="primary">lpxK</name>
    <name evidence="15" type="ORF">COX18_09485</name>
</gene>
<evidence type="ECO:0000256" key="2">
    <source>
        <dbReference type="ARBA" id="ARBA00004870"/>
    </source>
</evidence>
<dbReference type="GO" id="GO:0005886">
    <property type="term" value="C:plasma membrane"/>
    <property type="evidence" value="ECO:0007669"/>
    <property type="project" value="TreeGrafter"/>
</dbReference>
<organism evidence="15 16">
    <name type="scientific">Candidatus Desantisbacteria bacterium CG23_combo_of_CG06-09_8_20_14_all_40_23</name>
    <dbReference type="NCBI Taxonomy" id="1974550"/>
    <lineage>
        <taxon>Bacteria</taxon>
        <taxon>Candidatus Desantisiibacteriota</taxon>
    </lineage>
</organism>
<evidence type="ECO:0000256" key="6">
    <source>
        <dbReference type="ARBA" id="ARBA00022556"/>
    </source>
</evidence>
<dbReference type="GO" id="GO:0009244">
    <property type="term" value="P:lipopolysaccharide core region biosynthetic process"/>
    <property type="evidence" value="ECO:0007669"/>
    <property type="project" value="TreeGrafter"/>
</dbReference>
<keyword evidence="5 13" id="KW-0444">Lipid biosynthesis</keyword>
<evidence type="ECO:0000256" key="4">
    <source>
        <dbReference type="ARBA" id="ARBA00016436"/>
    </source>
</evidence>
<evidence type="ECO:0000256" key="9">
    <source>
        <dbReference type="ARBA" id="ARBA00022777"/>
    </source>
</evidence>
<dbReference type="EMBL" id="PCSH01000160">
    <property type="protein sequence ID" value="PIP39624.1"/>
    <property type="molecule type" value="Genomic_DNA"/>
</dbReference>
<dbReference type="GO" id="GO:0005524">
    <property type="term" value="F:ATP binding"/>
    <property type="evidence" value="ECO:0007669"/>
    <property type="project" value="UniProtKB-UniRule"/>
</dbReference>
<reference evidence="15 16" key="1">
    <citation type="submission" date="2017-09" db="EMBL/GenBank/DDBJ databases">
        <title>Depth-based differentiation of microbial function through sediment-hosted aquifers and enrichment of novel symbionts in the deep terrestrial subsurface.</title>
        <authorList>
            <person name="Probst A.J."/>
            <person name="Ladd B."/>
            <person name="Jarett J.K."/>
            <person name="Geller-Mcgrath D.E."/>
            <person name="Sieber C.M."/>
            <person name="Emerson J.B."/>
            <person name="Anantharaman K."/>
            <person name="Thomas B.C."/>
            <person name="Malmstrom R."/>
            <person name="Stieglmeier M."/>
            <person name="Klingl A."/>
            <person name="Woyke T."/>
            <person name="Ryan C.M."/>
            <person name="Banfield J.F."/>
        </authorList>
    </citation>
    <scope>NUCLEOTIDE SEQUENCE [LARGE SCALE GENOMIC DNA]</scope>
    <source>
        <strain evidence="15">CG23_combo_of_CG06-09_8_20_14_all_40_23</strain>
    </source>
</reference>
<keyword evidence="14" id="KW-1133">Transmembrane helix</keyword>
<keyword evidence="6 13" id="KW-0441">Lipid A biosynthesis</keyword>
<keyword evidence="8 13" id="KW-0547">Nucleotide-binding</keyword>
<dbReference type="EC" id="2.7.1.130" evidence="3 13"/>
<dbReference type="AlphaFoldDB" id="A0A2H0A2F6"/>
<name>A0A2H0A2F6_9BACT</name>
<dbReference type="PANTHER" id="PTHR42724">
    <property type="entry name" value="TETRAACYLDISACCHARIDE 4'-KINASE"/>
    <property type="match status" value="1"/>
</dbReference>
<feature type="binding site" evidence="13">
    <location>
        <begin position="62"/>
        <end position="69"/>
    </location>
    <ligand>
        <name>ATP</name>
        <dbReference type="ChEBI" id="CHEBI:30616"/>
    </ligand>
</feature>
<comment type="caution">
    <text evidence="15">The sequence shown here is derived from an EMBL/GenBank/DDBJ whole genome shotgun (WGS) entry which is preliminary data.</text>
</comment>
<dbReference type="NCBIfam" id="TIGR00682">
    <property type="entry name" value="lpxK"/>
    <property type="match status" value="1"/>
</dbReference>
<evidence type="ECO:0000256" key="8">
    <source>
        <dbReference type="ARBA" id="ARBA00022741"/>
    </source>
</evidence>
<comment type="function">
    <text evidence="1 13">Transfers the gamma-phosphate of ATP to the 4'-position of a tetraacyldisaccharide 1-phosphate intermediate (termed DS-1-P) to form tetraacyldisaccharide 1,4'-bis-phosphate (lipid IVA).</text>
</comment>